<accession>I0YK07</accession>
<dbReference type="Proteomes" id="UP000007264">
    <property type="component" value="Unassembled WGS sequence"/>
</dbReference>
<organism evidence="1 2">
    <name type="scientific">Coccomyxa subellipsoidea (strain C-169)</name>
    <name type="common">Green microalga</name>
    <dbReference type="NCBI Taxonomy" id="574566"/>
    <lineage>
        <taxon>Eukaryota</taxon>
        <taxon>Viridiplantae</taxon>
        <taxon>Chlorophyta</taxon>
        <taxon>core chlorophytes</taxon>
        <taxon>Trebouxiophyceae</taxon>
        <taxon>Trebouxiophyceae incertae sedis</taxon>
        <taxon>Coccomyxaceae</taxon>
        <taxon>Coccomyxa</taxon>
        <taxon>Coccomyxa subellipsoidea</taxon>
    </lineage>
</organism>
<sequence>MQDLDLEQVSNIVYMHACLRQLTPDRAAVLITEIQRLLATNLYSRQGLCRTAWALTVGEAYSPEMWSQLMSKLSSLGNTAAGQRLSPTSGLSSGAQALAYAPTFLGQPVSEVLLAKAGSSSAS</sequence>
<name>I0YK07_COCSC</name>
<comment type="caution">
    <text evidence="1">The sequence shown here is derived from an EMBL/GenBank/DDBJ whole genome shotgun (WGS) entry which is preliminary data.</text>
</comment>
<reference evidence="1 2" key="1">
    <citation type="journal article" date="2012" name="Genome Biol.">
        <title>The genome of the polar eukaryotic microalga coccomyxa subellipsoidea reveals traits of cold adaptation.</title>
        <authorList>
            <person name="Blanc G."/>
            <person name="Agarkova I."/>
            <person name="Grimwood J."/>
            <person name="Kuo A."/>
            <person name="Brueggeman A."/>
            <person name="Dunigan D."/>
            <person name="Gurnon J."/>
            <person name="Ladunga I."/>
            <person name="Lindquist E."/>
            <person name="Lucas S."/>
            <person name="Pangilinan J."/>
            <person name="Proschold T."/>
            <person name="Salamov A."/>
            <person name="Schmutz J."/>
            <person name="Weeks D."/>
            <person name="Yamada T."/>
            <person name="Claverie J.M."/>
            <person name="Grigoriev I."/>
            <person name="Van Etten J."/>
            <person name="Lomsadze A."/>
            <person name="Borodovsky M."/>
        </authorList>
    </citation>
    <scope>NUCLEOTIDE SEQUENCE [LARGE SCALE GENOMIC DNA]</scope>
    <source>
        <strain evidence="1 2">C-169</strain>
    </source>
</reference>
<dbReference type="EMBL" id="AGSI01000022">
    <property type="protein sequence ID" value="EIE18726.1"/>
    <property type="molecule type" value="Genomic_DNA"/>
</dbReference>
<gene>
    <name evidence="1" type="ORF">COCSUDRAFT_60033</name>
</gene>
<evidence type="ECO:0000313" key="2">
    <source>
        <dbReference type="Proteomes" id="UP000007264"/>
    </source>
</evidence>
<dbReference type="GeneID" id="17036655"/>
<dbReference type="RefSeq" id="XP_005643270.1">
    <property type="nucleotide sequence ID" value="XM_005643213.1"/>
</dbReference>
<protein>
    <submittedName>
        <fullName evidence="1">Uncharacterized protein</fullName>
    </submittedName>
</protein>
<keyword evidence="2" id="KW-1185">Reference proteome</keyword>
<dbReference type="KEGG" id="csl:COCSUDRAFT_60033"/>
<dbReference type="AlphaFoldDB" id="I0YK07"/>
<proteinExistence type="predicted"/>
<evidence type="ECO:0000313" key="1">
    <source>
        <dbReference type="EMBL" id="EIE18726.1"/>
    </source>
</evidence>